<dbReference type="OrthoDB" id="531258at2"/>
<dbReference type="RefSeq" id="WP_083618429.1">
    <property type="nucleotide sequence ID" value="NZ_LR734844.1"/>
</dbReference>
<dbReference type="EMBL" id="CZCU02000099">
    <property type="protein sequence ID" value="VXD13684.1"/>
    <property type="molecule type" value="Genomic_DNA"/>
</dbReference>
<feature type="domain" description="Beta-lactamase hydrolase-like protein phosphatase-like" evidence="1">
    <location>
        <begin position="2"/>
        <end position="96"/>
    </location>
</feature>
<sequence>MFQSVTESLAIGNLSSPEELQEIAQKGYSTVIDLCTPTEDKQLNAEEVQKLGFNYISIPVSPQNLNPEVLKTFSEKVNTASQPIYIRCASGLRAGVFTLLILADQLNWTEEEYLQRHQELGLEHKPNCPIKAFSEENFAG</sequence>
<keyword evidence="3" id="KW-1185">Reference proteome</keyword>
<evidence type="ECO:0000313" key="3">
    <source>
        <dbReference type="Proteomes" id="UP000184550"/>
    </source>
</evidence>
<evidence type="ECO:0000259" key="1">
    <source>
        <dbReference type="Pfam" id="PF04273"/>
    </source>
</evidence>
<organism evidence="2 3">
    <name type="scientific">Planktothrix serta PCC 8927</name>
    <dbReference type="NCBI Taxonomy" id="671068"/>
    <lineage>
        <taxon>Bacteria</taxon>
        <taxon>Bacillati</taxon>
        <taxon>Cyanobacteriota</taxon>
        <taxon>Cyanophyceae</taxon>
        <taxon>Oscillatoriophycideae</taxon>
        <taxon>Oscillatoriales</taxon>
        <taxon>Microcoleaceae</taxon>
        <taxon>Planktothrix</taxon>
    </lineage>
</organism>
<dbReference type="SUPFAM" id="SSF52799">
    <property type="entry name" value="(Phosphotyrosine protein) phosphatases II"/>
    <property type="match status" value="1"/>
</dbReference>
<name>A0A7Z9BJM9_9CYAN</name>
<evidence type="ECO:0000313" key="2">
    <source>
        <dbReference type="EMBL" id="VXD13684.1"/>
    </source>
</evidence>
<dbReference type="Pfam" id="PF04273">
    <property type="entry name" value="BLH_phosphatase"/>
    <property type="match status" value="1"/>
</dbReference>
<reference evidence="2" key="1">
    <citation type="submission" date="2019-10" db="EMBL/GenBank/DDBJ databases">
        <authorList>
            <consortium name="Genoscope - CEA"/>
            <person name="William W."/>
        </authorList>
    </citation>
    <scope>NUCLEOTIDE SEQUENCE [LARGE SCALE GENOMIC DNA]</scope>
    <source>
        <strain evidence="2">BBR_PRJEB10992</strain>
    </source>
</reference>
<comment type="caution">
    <text evidence="2">The sequence shown here is derived from an EMBL/GenBank/DDBJ whole genome shotgun (WGS) entry which is preliminary data.</text>
</comment>
<gene>
    <name evidence="2" type="ORF">PL8927_270095</name>
</gene>
<proteinExistence type="predicted"/>
<dbReference type="AlphaFoldDB" id="A0A7Z9BJM9"/>
<protein>
    <recommendedName>
        <fullName evidence="1">Beta-lactamase hydrolase-like protein phosphatase-like domain-containing protein</fullName>
    </recommendedName>
</protein>
<dbReference type="Proteomes" id="UP000184550">
    <property type="component" value="Unassembled WGS sequence"/>
</dbReference>
<dbReference type="InterPro" id="IPR029021">
    <property type="entry name" value="Prot-tyrosine_phosphatase-like"/>
</dbReference>
<dbReference type="InterPro" id="IPR005939">
    <property type="entry name" value="BLH_phosphatase-like"/>
</dbReference>
<dbReference type="Gene3D" id="3.90.190.10">
    <property type="entry name" value="Protein tyrosine phosphatase superfamily"/>
    <property type="match status" value="1"/>
</dbReference>
<accession>A0A7Z9BJM9</accession>
<dbReference type="GO" id="GO:0016787">
    <property type="term" value="F:hydrolase activity"/>
    <property type="evidence" value="ECO:0007669"/>
    <property type="project" value="InterPro"/>
</dbReference>